<dbReference type="Proteomes" id="UP000076865">
    <property type="component" value="Chromosome"/>
</dbReference>
<dbReference type="Pfam" id="PF03448">
    <property type="entry name" value="MgtE_N"/>
    <property type="match status" value="1"/>
</dbReference>
<dbReference type="AlphaFoldDB" id="A0A160F4F6"/>
<proteinExistence type="predicted"/>
<sequence length="212" mass="23998">MKEQVIEKEIEMEEEEKIGKFKWFLFVIVIPLLFTITLALVIATVAGFNVFGAIQKYGTNIPYVSEWLNGKQQTTDQILQKTMLEQKAMIDEKTQQVKKLETTIKNKQSEIDTLKQEIQRLNAELIAVRQQQEGTTTSVTKPTVQDIVKIYETMSEKNAADIISRMSENDAVNILASLSSEKVAAILEKMNPVNAAKYTTLLAKRAEANTIR</sequence>
<dbReference type="SUPFAM" id="SSF158791">
    <property type="entry name" value="MgtE N-terminal domain-like"/>
    <property type="match status" value="1"/>
</dbReference>
<organism evidence="4 5">
    <name type="scientific">Anoxybacteroides amylolyticum</name>
    <dbReference type="NCBI Taxonomy" id="294699"/>
    <lineage>
        <taxon>Bacteria</taxon>
        <taxon>Bacillati</taxon>
        <taxon>Bacillota</taxon>
        <taxon>Bacilli</taxon>
        <taxon>Bacillales</taxon>
        <taxon>Anoxybacillaceae</taxon>
        <taxon>Anoxybacteroides</taxon>
    </lineage>
</organism>
<dbReference type="KEGG" id="aamy:GFC30_1518"/>
<keyword evidence="2" id="KW-0812">Transmembrane</keyword>
<keyword evidence="1" id="KW-0175">Coiled coil</keyword>
<evidence type="ECO:0000313" key="5">
    <source>
        <dbReference type="Proteomes" id="UP000076865"/>
    </source>
</evidence>
<gene>
    <name evidence="4" type="ORF">GFC30_1518</name>
</gene>
<dbReference type="InterPro" id="IPR006668">
    <property type="entry name" value="Mg_transptr_MgtE_intracell_dom"/>
</dbReference>
<evidence type="ECO:0000313" key="4">
    <source>
        <dbReference type="EMBL" id="ANB60635.1"/>
    </source>
</evidence>
<dbReference type="Gene3D" id="1.25.60.10">
    <property type="entry name" value="MgtE N-terminal domain-like"/>
    <property type="match status" value="1"/>
</dbReference>
<evidence type="ECO:0000259" key="3">
    <source>
        <dbReference type="Pfam" id="PF03448"/>
    </source>
</evidence>
<dbReference type="InterPro" id="IPR038076">
    <property type="entry name" value="MgtE_N_sf"/>
</dbReference>
<reference evidence="4 5" key="1">
    <citation type="journal article" date="2006" name="Syst. Appl. Microbiol.">
        <title>Anoxybacillus amylolyticus sp. nov., a thermophilic amylase producing bacterium isolated from Mount Rittmann (Antarctica).</title>
        <authorList>
            <person name="Poli A."/>
            <person name="Esposito E."/>
            <person name="Lama L."/>
            <person name="Orlando P."/>
            <person name="Nicolaus G."/>
            <person name="de Appolonia F."/>
            <person name="Gambacorta A."/>
            <person name="Nicolaus B."/>
        </authorList>
    </citation>
    <scope>NUCLEOTIDE SEQUENCE [LARGE SCALE GENOMIC DNA]</scope>
    <source>
        <strain evidence="4 5">DSM 15939</strain>
    </source>
</reference>
<feature type="transmembrane region" description="Helical" evidence="2">
    <location>
        <begin position="21"/>
        <end position="48"/>
    </location>
</feature>
<keyword evidence="5" id="KW-1185">Reference proteome</keyword>
<evidence type="ECO:0000256" key="1">
    <source>
        <dbReference type="SAM" id="Coils"/>
    </source>
</evidence>
<evidence type="ECO:0000256" key="2">
    <source>
        <dbReference type="SAM" id="Phobius"/>
    </source>
</evidence>
<feature type="domain" description="Magnesium transporter MgtE intracellular" evidence="3">
    <location>
        <begin position="148"/>
        <end position="203"/>
    </location>
</feature>
<dbReference type="EMBL" id="CP015438">
    <property type="protein sequence ID" value="ANB60635.1"/>
    <property type="molecule type" value="Genomic_DNA"/>
</dbReference>
<dbReference type="RefSeq" id="WP_066323805.1">
    <property type="nucleotide sequence ID" value="NZ_CP015438.1"/>
</dbReference>
<feature type="coiled-coil region" evidence="1">
    <location>
        <begin position="83"/>
        <end position="131"/>
    </location>
</feature>
<accession>A0A160F4F6</accession>
<dbReference type="PATRIC" id="fig|294699.3.peg.1539"/>
<keyword evidence="2" id="KW-1133">Transmembrane helix</keyword>
<name>A0A160F4F6_9BACL</name>
<dbReference type="OrthoDB" id="1724615at2"/>
<protein>
    <submittedName>
        <fullName evidence="4">MgtE intracellular N domain protein</fullName>
    </submittedName>
</protein>
<keyword evidence="2" id="KW-0472">Membrane</keyword>